<dbReference type="HOGENOM" id="CLU_039929_3_0_9"/>
<evidence type="ECO:0000313" key="12">
    <source>
        <dbReference type="Proteomes" id="UP000005104"/>
    </source>
</evidence>
<dbReference type="CDD" id="cd06582">
    <property type="entry name" value="TM_PBP1_LivH_like"/>
    <property type="match status" value="1"/>
</dbReference>
<comment type="subcellular location">
    <subcellularLocation>
        <location evidence="1">Cell membrane</location>
        <topology evidence="1">Multi-pass membrane protein</topology>
    </subcellularLocation>
</comment>
<dbReference type="AlphaFoldDB" id="H5XWW9"/>
<evidence type="ECO:0000256" key="9">
    <source>
        <dbReference type="ARBA" id="ARBA00037998"/>
    </source>
</evidence>
<dbReference type="GO" id="GO:0015192">
    <property type="term" value="F:L-phenylalanine transmembrane transporter activity"/>
    <property type="evidence" value="ECO:0007669"/>
    <property type="project" value="TreeGrafter"/>
</dbReference>
<keyword evidence="12" id="KW-1185">Reference proteome</keyword>
<dbReference type="GO" id="GO:0042941">
    <property type="term" value="P:D-alanine transmembrane transport"/>
    <property type="evidence" value="ECO:0007669"/>
    <property type="project" value="TreeGrafter"/>
</dbReference>
<organism evidence="11 12">
    <name type="scientific">Desulfosporosinus youngiae DSM 17734</name>
    <dbReference type="NCBI Taxonomy" id="768710"/>
    <lineage>
        <taxon>Bacteria</taxon>
        <taxon>Bacillati</taxon>
        <taxon>Bacillota</taxon>
        <taxon>Clostridia</taxon>
        <taxon>Eubacteriales</taxon>
        <taxon>Desulfitobacteriaceae</taxon>
        <taxon>Desulfosporosinus</taxon>
    </lineage>
</organism>
<keyword evidence="5 10" id="KW-0812">Transmembrane</keyword>
<evidence type="ECO:0000256" key="3">
    <source>
        <dbReference type="ARBA" id="ARBA00022475"/>
    </source>
</evidence>
<evidence type="ECO:0000256" key="8">
    <source>
        <dbReference type="ARBA" id="ARBA00023136"/>
    </source>
</evidence>
<protein>
    <submittedName>
        <fullName evidence="11">Branched-chain amino acid ABC-type transport system, permease component</fullName>
    </submittedName>
</protein>
<evidence type="ECO:0000256" key="2">
    <source>
        <dbReference type="ARBA" id="ARBA00022448"/>
    </source>
</evidence>
<feature type="transmembrane region" description="Helical" evidence="10">
    <location>
        <begin position="12"/>
        <end position="33"/>
    </location>
</feature>
<dbReference type="STRING" id="768710.DesyoDRAFT_3853"/>
<dbReference type="GO" id="GO:0005304">
    <property type="term" value="F:L-valine transmembrane transporter activity"/>
    <property type="evidence" value="ECO:0007669"/>
    <property type="project" value="TreeGrafter"/>
</dbReference>
<dbReference type="GO" id="GO:1903806">
    <property type="term" value="P:L-isoleucine import across plasma membrane"/>
    <property type="evidence" value="ECO:0007669"/>
    <property type="project" value="TreeGrafter"/>
</dbReference>
<keyword evidence="4" id="KW-0997">Cell inner membrane</keyword>
<feature type="transmembrane region" description="Helical" evidence="10">
    <location>
        <begin position="269"/>
        <end position="288"/>
    </location>
</feature>
<comment type="similarity">
    <text evidence="9">Belongs to the binding-protein-dependent transport system permease family. LivHM subfamily.</text>
</comment>
<evidence type="ECO:0000256" key="6">
    <source>
        <dbReference type="ARBA" id="ARBA00022970"/>
    </source>
</evidence>
<name>H5XWW9_9FIRM</name>
<dbReference type="PANTHER" id="PTHR11795:SF371">
    <property type="entry name" value="HIGH-AFFINITY BRANCHED-CHAIN AMINO ACID TRANSPORT SYSTEM PERMEASE PROTEIN LIVH"/>
    <property type="match status" value="1"/>
</dbReference>
<keyword evidence="6" id="KW-0029">Amino-acid transport</keyword>
<keyword evidence="8 10" id="KW-0472">Membrane</keyword>
<evidence type="ECO:0000313" key="11">
    <source>
        <dbReference type="EMBL" id="EHQ90837.1"/>
    </source>
</evidence>
<keyword evidence="3" id="KW-1003">Cell membrane</keyword>
<evidence type="ECO:0000256" key="7">
    <source>
        <dbReference type="ARBA" id="ARBA00022989"/>
    </source>
</evidence>
<dbReference type="Pfam" id="PF02653">
    <property type="entry name" value="BPD_transp_2"/>
    <property type="match status" value="1"/>
</dbReference>
<dbReference type="GO" id="GO:0015808">
    <property type="term" value="P:L-alanine transport"/>
    <property type="evidence" value="ECO:0007669"/>
    <property type="project" value="TreeGrafter"/>
</dbReference>
<dbReference type="RefSeq" id="WP_007785440.1">
    <property type="nucleotide sequence ID" value="NZ_CM001441.1"/>
</dbReference>
<feature type="transmembrane region" description="Helical" evidence="10">
    <location>
        <begin position="98"/>
        <end position="118"/>
    </location>
</feature>
<feature type="transmembrane region" description="Helical" evidence="10">
    <location>
        <begin position="64"/>
        <end position="86"/>
    </location>
</feature>
<dbReference type="InterPro" id="IPR001851">
    <property type="entry name" value="ABC_transp_permease"/>
</dbReference>
<evidence type="ECO:0000256" key="1">
    <source>
        <dbReference type="ARBA" id="ARBA00004651"/>
    </source>
</evidence>
<dbReference type="InterPro" id="IPR052157">
    <property type="entry name" value="BCAA_transport_permease"/>
</dbReference>
<feature type="transmembrane region" description="Helical" evidence="10">
    <location>
        <begin position="191"/>
        <end position="214"/>
    </location>
</feature>
<feature type="transmembrane region" description="Helical" evidence="10">
    <location>
        <begin position="138"/>
        <end position="162"/>
    </location>
</feature>
<evidence type="ECO:0000256" key="4">
    <source>
        <dbReference type="ARBA" id="ARBA00022519"/>
    </source>
</evidence>
<dbReference type="Proteomes" id="UP000005104">
    <property type="component" value="Chromosome"/>
</dbReference>
<evidence type="ECO:0000256" key="10">
    <source>
        <dbReference type="SAM" id="Phobius"/>
    </source>
</evidence>
<dbReference type="eggNOG" id="COG0559">
    <property type="taxonomic scope" value="Bacteria"/>
</dbReference>
<keyword evidence="2" id="KW-0813">Transport</keyword>
<sequence length="295" mass="31276">MPILNNLMQQLVNGLALGSIYALIALGYTMVYGIIGMINFAYGEIFMFGAYAGLVLALTNYVNIYLALLGATVITMILGVVIERIAYKPLRRSSRLSALISAIGVSIFLSSLMVRLKGPNTRGFPVLFENRIFEIGNFQITIYQIVIIGVAGLLMLGLHLFVSYTKMGRAMRACAQDKDAASLMGVNIDRVISVTFAIGSGLAGAAGVLAGIYFNAVQPYMGLLAGLKAFAAAVLGGIGSIPGAMIGGLVIGLTEIMGITVNLSQYKDAFAFAILILVLLFKPSGIMGRKANKKV</sequence>
<gene>
    <name evidence="11" type="ORF">DesyoDRAFT_3853</name>
</gene>
<accession>H5XWW9</accession>
<keyword evidence="7 10" id="KW-1133">Transmembrane helix</keyword>
<dbReference type="GO" id="GO:0015188">
    <property type="term" value="F:L-isoleucine transmembrane transporter activity"/>
    <property type="evidence" value="ECO:0007669"/>
    <property type="project" value="TreeGrafter"/>
</dbReference>
<dbReference type="OrthoDB" id="9807115at2"/>
<proteinExistence type="inferred from homology"/>
<dbReference type="GO" id="GO:0015190">
    <property type="term" value="F:L-leucine transmembrane transporter activity"/>
    <property type="evidence" value="ECO:0007669"/>
    <property type="project" value="TreeGrafter"/>
</dbReference>
<dbReference type="GO" id="GO:0005886">
    <property type="term" value="C:plasma membrane"/>
    <property type="evidence" value="ECO:0007669"/>
    <property type="project" value="UniProtKB-SubCell"/>
</dbReference>
<evidence type="ECO:0000256" key="5">
    <source>
        <dbReference type="ARBA" id="ARBA00022692"/>
    </source>
</evidence>
<dbReference type="EMBL" id="CM001441">
    <property type="protein sequence ID" value="EHQ90837.1"/>
    <property type="molecule type" value="Genomic_DNA"/>
</dbReference>
<dbReference type="PANTHER" id="PTHR11795">
    <property type="entry name" value="BRANCHED-CHAIN AMINO ACID TRANSPORT SYSTEM PERMEASE PROTEIN LIVH"/>
    <property type="match status" value="1"/>
</dbReference>
<reference evidence="11 12" key="1">
    <citation type="submission" date="2011-11" db="EMBL/GenBank/DDBJ databases">
        <title>The Noncontiguous Finished genome of Desulfosporosinus youngiae DSM 17734.</title>
        <authorList>
            <consortium name="US DOE Joint Genome Institute (JGI-PGF)"/>
            <person name="Lucas S."/>
            <person name="Han J."/>
            <person name="Lapidus A."/>
            <person name="Cheng J.-F."/>
            <person name="Goodwin L."/>
            <person name="Pitluck S."/>
            <person name="Peters L."/>
            <person name="Ovchinnikova G."/>
            <person name="Lu M."/>
            <person name="Land M.L."/>
            <person name="Hauser L."/>
            <person name="Pester M."/>
            <person name="Spring S."/>
            <person name="Ollivier B."/>
            <person name="Rattei T."/>
            <person name="Klenk H.-P."/>
            <person name="Wagner M."/>
            <person name="Loy A."/>
            <person name="Woyke T.J."/>
        </authorList>
    </citation>
    <scope>NUCLEOTIDE SEQUENCE [LARGE SCALE GENOMIC DNA]</scope>
    <source>
        <strain evidence="11 12">DSM 17734</strain>
    </source>
</reference>